<reference evidence="1" key="1">
    <citation type="submission" date="2015-07" db="EMBL/GenBank/DDBJ databases">
        <title>MeaNS - Measles Nucleotide Surveillance Program.</title>
        <authorList>
            <person name="Tran T."/>
            <person name="Druce J."/>
        </authorList>
    </citation>
    <scope>NUCLEOTIDE SEQUENCE</scope>
    <source>
        <strain evidence="1">UCB-OBI-ISO-001</strain>
        <tissue evidence="1">Gonad</tissue>
    </source>
</reference>
<organism evidence="1">
    <name type="scientific">Octopus bimaculoides</name>
    <name type="common">California two-spotted octopus</name>
    <dbReference type="NCBI Taxonomy" id="37653"/>
    <lineage>
        <taxon>Eukaryota</taxon>
        <taxon>Metazoa</taxon>
        <taxon>Spiralia</taxon>
        <taxon>Lophotrochozoa</taxon>
        <taxon>Mollusca</taxon>
        <taxon>Cephalopoda</taxon>
        <taxon>Coleoidea</taxon>
        <taxon>Octopodiformes</taxon>
        <taxon>Octopoda</taxon>
        <taxon>Incirrata</taxon>
        <taxon>Octopodidae</taxon>
        <taxon>Octopus</taxon>
    </lineage>
</organism>
<accession>A0A0L8H7Q3</accession>
<evidence type="ECO:0000313" key="1">
    <source>
        <dbReference type="EMBL" id="KOF85222.1"/>
    </source>
</evidence>
<protein>
    <submittedName>
        <fullName evidence="1">Uncharacterized protein</fullName>
    </submittedName>
</protein>
<dbReference type="EMBL" id="KQ418948">
    <property type="protein sequence ID" value="KOF85222.1"/>
    <property type="molecule type" value="Genomic_DNA"/>
</dbReference>
<dbReference type="AlphaFoldDB" id="A0A0L8H7Q3"/>
<gene>
    <name evidence="1" type="ORF">OCBIM_22020666mg</name>
</gene>
<sequence length="89" mass="10999">MNCYHTRHLYKNTAHFFNNVYLTHYYNKLYNLKSRVVVYHRTAIEHMNTVDDCLPHTSINKYYCQHRLFNQWLWSQPDLRTTFVKLITN</sequence>
<name>A0A0L8H7Q3_OCTBM</name>
<proteinExistence type="predicted"/>